<organism evidence="1 2">
    <name type="scientific">Pseudomonas syringae pv. helianthi</name>
    <dbReference type="NCBI Taxonomy" id="251654"/>
    <lineage>
        <taxon>Bacteria</taxon>
        <taxon>Pseudomonadati</taxon>
        <taxon>Pseudomonadota</taxon>
        <taxon>Gammaproteobacteria</taxon>
        <taxon>Pseudomonadales</taxon>
        <taxon>Pseudomonadaceae</taxon>
        <taxon>Pseudomonas</taxon>
    </lineage>
</organism>
<accession>A0A0P9S0G7</accession>
<dbReference type="Proteomes" id="UP000050557">
    <property type="component" value="Unassembled WGS sequence"/>
</dbReference>
<gene>
    <name evidence="1" type="ORF">ALO68_101497</name>
</gene>
<dbReference type="EMBL" id="LJQM01000140">
    <property type="protein sequence ID" value="KPX44862.1"/>
    <property type="molecule type" value="Genomic_DNA"/>
</dbReference>
<evidence type="ECO:0000313" key="1">
    <source>
        <dbReference type="EMBL" id="KPX44862.1"/>
    </source>
</evidence>
<proteinExistence type="predicted"/>
<dbReference type="PATRIC" id="fig|251654.3.peg.5117"/>
<reference evidence="1 2" key="1">
    <citation type="submission" date="2015-09" db="EMBL/GenBank/DDBJ databases">
        <title>Genome announcement of multiple Pseudomonas syringae strains.</title>
        <authorList>
            <person name="Thakur S."/>
            <person name="Wang P.W."/>
            <person name="Gong Y."/>
            <person name="Weir B.S."/>
            <person name="Guttman D.S."/>
        </authorList>
    </citation>
    <scope>NUCLEOTIDE SEQUENCE [LARGE SCALE GENOMIC DNA]</scope>
    <source>
        <strain evidence="1 2">ICMP4531</strain>
    </source>
</reference>
<sequence length="114" mass="12690">MLYSRWQVVLMIIKIAPQRRDDAFIVEKNGMVLKINGDTFDFSPMQEGGTLPKSAIACEWIWDDVNLDGGQLIVCLILPVPANYSPEQAYPADLTDVPDGIVQFPKALPLIETV</sequence>
<comment type="caution">
    <text evidence="1">The sequence shown here is derived from an EMBL/GenBank/DDBJ whole genome shotgun (WGS) entry which is preliminary data.</text>
</comment>
<protein>
    <submittedName>
        <fullName evidence="1">Uncharacterized protein</fullName>
    </submittedName>
</protein>
<name>A0A0P9S0G7_9PSED</name>
<dbReference type="AlphaFoldDB" id="A0A0P9S0G7"/>
<evidence type="ECO:0000313" key="2">
    <source>
        <dbReference type="Proteomes" id="UP000050557"/>
    </source>
</evidence>